<accession>A0A8J6HK82</accession>
<dbReference type="Proteomes" id="UP000719412">
    <property type="component" value="Unassembled WGS sequence"/>
</dbReference>
<name>A0A8J6HK82_TENMO</name>
<dbReference type="EMBL" id="JABDTM020012439">
    <property type="protein sequence ID" value="KAH0820270.1"/>
    <property type="molecule type" value="Genomic_DNA"/>
</dbReference>
<evidence type="ECO:0000313" key="1">
    <source>
        <dbReference type="EMBL" id="KAH0820270.1"/>
    </source>
</evidence>
<comment type="caution">
    <text evidence="1">The sequence shown here is derived from an EMBL/GenBank/DDBJ whole genome shotgun (WGS) entry which is preliminary data.</text>
</comment>
<reference evidence="1" key="1">
    <citation type="journal article" date="2020" name="J Insects Food Feed">
        <title>The yellow mealworm (Tenebrio molitor) genome: a resource for the emerging insects as food and feed industry.</title>
        <authorList>
            <person name="Eriksson T."/>
            <person name="Andere A."/>
            <person name="Kelstrup H."/>
            <person name="Emery V."/>
            <person name="Picard C."/>
        </authorList>
    </citation>
    <scope>NUCLEOTIDE SEQUENCE</scope>
    <source>
        <strain evidence="1">Stoneville</strain>
        <tissue evidence="1">Whole head</tissue>
    </source>
</reference>
<gene>
    <name evidence="1" type="ORF">GEV33_002521</name>
</gene>
<proteinExistence type="predicted"/>
<reference evidence="1" key="2">
    <citation type="submission" date="2021-08" db="EMBL/GenBank/DDBJ databases">
        <authorList>
            <person name="Eriksson T."/>
        </authorList>
    </citation>
    <scope>NUCLEOTIDE SEQUENCE</scope>
    <source>
        <strain evidence="1">Stoneville</strain>
        <tissue evidence="1">Whole head</tissue>
    </source>
</reference>
<sequence>MFGKVLDSGVFKQNKLYHGTPGHRARTGRTPLAHDTAMVHLVGMAGGGNQMHKIIGTEGTIVTYGRELSRSHAGIGGFLLRRLRIPNCTPDGYKCYQNMQRNPGM</sequence>
<organism evidence="1 2">
    <name type="scientific">Tenebrio molitor</name>
    <name type="common">Yellow mealworm beetle</name>
    <dbReference type="NCBI Taxonomy" id="7067"/>
    <lineage>
        <taxon>Eukaryota</taxon>
        <taxon>Metazoa</taxon>
        <taxon>Ecdysozoa</taxon>
        <taxon>Arthropoda</taxon>
        <taxon>Hexapoda</taxon>
        <taxon>Insecta</taxon>
        <taxon>Pterygota</taxon>
        <taxon>Neoptera</taxon>
        <taxon>Endopterygota</taxon>
        <taxon>Coleoptera</taxon>
        <taxon>Polyphaga</taxon>
        <taxon>Cucujiformia</taxon>
        <taxon>Tenebrionidae</taxon>
        <taxon>Tenebrio</taxon>
    </lineage>
</organism>
<protein>
    <submittedName>
        <fullName evidence="1">Uncharacterized protein</fullName>
    </submittedName>
</protein>
<keyword evidence="2" id="KW-1185">Reference proteome</keyword>
<evidence type="ECO:0000313" key="2">
    <source>
        <dbReference type="Proteomes" id="UP000719412"/>
    </source>
</evidence>
<dbReference type="AlphaFoldDB" id="A0A8J6HK82"/>